<dbReference type="AlphaFoldDB" id="A0A8J3GUE3"/>
<keyword evidence="5" id="KW-1185">Reference proteome</keyword>
<dbReference type="InterPro" id="IPR008207">
    <property type="entry name" value="Sig_transdc_His_kin_Hpt_dom"/>
</dbReference>
<sequence length="113" mass="12411">MIEAQMKMPGLERIRARFMDMLVERLNEIDRLCDPAVSGLSPRDALEQVQMILHKIAGTAGTLGLNVLGDTARTGENTIIAFLGSGAPPKEKVYRSVADFILLAEETLDAEKR</sequence>
<evidence type="ECO:0000259" key="3">
    <source>
        <dbReference type="PROSITE" id="PS50894"/>
    </source>
</evidence>
<protein>
    <recommendedName>
        <fullName evidence="3">HPt domain-containing protein</fullName>
    </recommendedName>
</protein>
<comment type="caution">
    <text evidence="4">The sequence shown here is derived from an EMBL/GenBank/DDBJ whole genome shotgun (WGS) entry which is preliminary data.</text>
</comment>
<dbReference type="PROSITE" id="PS50894">
    <property type="entry name" value="HPT"/>
    <property type="match status" value="1"/>
</dbReference>
<organism evidence="4 5">
    <name type="scientific">Seohaeicola zhoushanensis</name>
    <dbReference type="NCBI Taxonomy" id="1569283"/>
    <lineage>
        <taxon>Bacteria</taxon>
        <taxon>Pseudomonadati</taxon>
        <taxon>Pseudomonadota</taxon>
        <taxon>Alphaproteobacteria</taxon>
        <taxon>Rhodobacterales</taxon>
        <taxon>Roseobacteraceae</taxon>
        <taxon>Seohaeicola</taxon>
    </lineage>
</organism>
<keyword evidence="2" id="KW-0597">Phosphoprotein</keyword>
<dbReference type="Pfam" id="PF01627">
    <property type="entry name" value="Hpt"/>
    <property type="match status" value="1"/>
</dbReference>
<evidence type="ECO:0000256" key="1">
    <source>
        <dbReference type="ARBA" id="ARBA00023012"/>
    </source>
</evidence>
<dbReference type="InterPro" id="IPR036641">
    <property type="entry name" value="HPT_dom_sf"/>
</dbReference>
<feature type="domain" description="HPt" evidence="3">
    <location>
        <begin position="14"/>
        <end position="113"/>
    </location>
</feature>
<dbReference type="GO" id="GO:0000160">
    <property type="term" value="P:phosphorelay signal transduction system"/>
    <property type="evidence" value="ECO:0007669"/>
    <property type="project" value="UniProtKB-KW"/>
</dbReference>
<evidence type="ECO:0000313" key="5">
    <source>
        <dbReference type="Proteomes" id="UP000626220"/>
    </source>
</evidence>
<evidence type="ECO:0000313" key="4">
    <source>
        <dbReference type="EMBL" id="GHF36356.1"/>
    </source>
</evidence>
<dbReference type="RefSeq" id="WP_189678475.1">
    <property type="nucleotide sequence ID" value="NZ_BNCJ01000001.1"/>
</dbReference>
<feature type="modified residue" description="Phosphohistidine" evidence="2">
    <location>
        <position position="54"/>
    </location>
</feature>
<dbReference type="EMBL" id="BNCJ01000001">
    <property type="protein sequence ID" value="GHF36356.1"/>
    <property type="molecule type" value="Genomic_DNA"/>
</dbReference>
<dbReference type="Proteomes" id="UP000626220">
    <property type="component" value="Unassembled WGS sequence"/>
</dbReference>
<gene>
    <name evidence="4" type="ORF">GCM10017056_05230</name>
</gene>
<evidence type="ECO:0000256" key="2">
    <source>
        <dbReference type="PROSITE-ProRule" id="PRU00110"/>
    </source>
</evidence>
<proteinExistence type="predicted"/>
<keyword evidence="1" id="KW-0902">Two-component regulatory system</keyword>
<dbReference type="GO" id="GO:0004672">
    <property type="term" value="F:protein kinase activity"/>
    <property type="evidence" value="ECO:0007669"/>
    <property type="project" value="UniProtKB-ARBA"/>
</dbReference>
<name>A0A8J3GUE3_9RHOB</name>
<dbReference type="Gene3D" id="1.20.120.160">
    <property type="entry name" value="HPT domain"/>
    <property type="match status" value="1"/>
</dbReference>
<accession>A0A8J3GUE3</accession>
<reference evidence="4" key="2">
    <citation type="submission" date="2020-09" db="EMBL/GenBank/DDBJ databases">
        <authorList>
            <person name="Sun Q."/>
            <person name="Kim S."/>
        </authorList>
    </citation>
    <scope>NUCLEOTIDE SEQUENCE</scope>
    <source>
        <strain evidence="4">KCTC 42650</strain>
    </source>
</reference>
<dbReference type="SUPFAM" id="SSF47226">
    <property type="entry name" value="Histidine-containing phosphotransfer domain, HPT domain"/>
    <property type="match status" value="1"/>
</dbReference>
<reference evidence="4" key="1">
    <citation type="journal article" date="2014" name="Int. J. Syst. Evol. Microbiol.">
        <title>Complete genome sequence of Corynebacterium casei LMG S-19264T (=DSM 44701T), isolated from a smear-ripened cheese.</title>
        <authorList>
            <consortium name="US DOE Joint Genome Institute (JGI-PGF)"/>
            <person name="Walter F."/>
            <person name="Albersmeier A."/>
            <person name="Kalinowski J."/>
            <person name="Ruckert C."/>
        </authorList>
    </citation>
    <scope>NUCLEOTIDE SEQUENCE</scope>
    <source>
        <strain evidence="4">KCTC 42650</strain>
    </source>
</reference>